<sequence length="562" mass="61193">MRLFSGFQTFKFSNSFYIFRKSKRISVVYLLFVLTMSGFCKPARIDNDCDPNSSRFQTDTILRAVFGPELGILLKTGACRPSGGSSENDVAGPAIRFDLTAVRGGGLQILEKNRNRLKGADVRGELYFNGIAQEEEYSFEIAVQPEYQTCTIAQPSGVFRGDATLTLSCSPLIATSEYIGGDQTYPATACVSMTDVTAWNPIVLNLRTASRVLVVYNGFFKTNSDPFALLRQGIEHNGNLILAQDRRTQISSAEFSSTNSRILDLPAGLHRFVPKVCSDSFAPVLAGGFKSTFSVIALETLSTYADSSFAQSSSSSTNSASAVPIAGLNTNLNLTSDSPVFISLHLNAPLGSTGTYYYPSIVSDSLSVESNGTFNFMENSSTTSSSLFALKSFAAGSHSFEARWRSQGPSNPVQNQSYSASAPSVLNAIRFKSNLNSQMLWRSTGWDASSADGYLDVSNIPYLELIAFKPVKILFFLQANNYKSSNNRCKVGVERNGYSFATARMNAPGTNFQNDPITILTVENVSLGYHSFAMRYWSENGALCEFPGVSNTETGFGYLVLE</sequence>
<evidence type="ECO:0000313" key="1">
    <source>
        <dbReference type="EMBL" id="AYV56624.1"/>
    </source>
</evidence>
<evidence type="ECO:0000313" key="2">
    <source>
        <dbReference type="Proteomes" id="UP000276407"/>
    </source>
</evidence>
<dbReference type="RefSeq" id="WP_123179925.1">
    <property type="nucleotide sequence ID" value="NZ_CP033614.1"/>
</dbReference>
<protein>
    <submittedName>
        <fullName evidence="1">Uncharacterized protein</fullName>
    </submittedName>
</protein>
<name>A0AAD0USD7_9LEPT</name>
<proteinExistence type="predicted"/>
<dbReference type="AlphaFoldDB" id="A0AAD0USD7"/>
<gene>
    <name evidence="1" type="ORF">EFP84_14730</name>
</gene>
<dbReference type="EMBL" id="CP033614">
    <property type="protein sequence ID" value="AYV56624.1"/>
    <property type="molecule type" value="Genomic_DNA"/>
</dbReference>
<dbReference type="KEGG" id="lkm:EFP84_14730"/>
<reference evidence="1 2" key="1">
    <citation type="submission" date="2018-11" db="EMBL/GenBank/DDBJ databases">
        <title>Complete genome sequence of Leptospira kmetyi isolate LS 001/16 from soil sample associated with a leptospirosis patient in Kelantan.</title>
        <authorList>
            <person name="Muhammad Yusoff F."/>
            <person name="Muhammad Yusoff S."/>
            <person name="Ahmad M.N."/>
            <person name="Yusof N.Y."/>
            <person name="Aziah I."/>
        </authorList>
    </citation>
    <scope>NUCLEOTIDE SEQUENCE [LARGE SCALE GENOMIC DNA]</scope>
    <source>
        <strain evidence="1 2">LS 001/16</strain>
    </source>
</reference>
<dbReference type="Proteomes" id="UP000276407">
    <property type="component" value="Chromosome 1"/>
</dbReference>
<organism evidence="1 2">
    <name type="scientific">Leptospira kmetyi</name>
    <dbReference type="NCBI Taxonomy" id="408139"/>
    <lineage>
        <taxon>Bacteria</taxon>
        <taxon>Pseudomonadati</taxon>
        <taxon>Spirochaetota</taxon>
        <taxon>Spirochaetia</taxon>
        <taxon>Leptospirales</taxon>
        <taxon>Leptospiraceae</taxon>
        <taxon>Leptospira</taxon>
    </lineage>
</organism>
<accession>A0AAD0USD7</accession>